<dbReference type="Proteomes" id="UP001056756">
    <property type="component" value="Chromosome"/>
</dbReference>
<evidence type="ECO:0000259" key="1">
    <source>
        <dbReference type="Pfam" id="PF06527"/>
    </source>
</evidence>
<protein>
    <submittedName>
        <fullName evidence="2">TniQ family protein</fullName>
    </submittedName>
</protein>
<dbReference type="Pfam" id="PF06527">
    <property type="entry name" value="TniQ"/>
    <property type="match status" value="1"/>
</dbReference>
<reference evidence="2" key="1">
    <citation type="submission" date="2022-05" db="EMBL/GenBank/DDBJ databases">
        <title>Novel bacterial taxa in a minimal lignocellulolytic consortium and its capacity to transform plastics disclosed by genome-resolved metagenomics.</title>
        <authorList>
            <person name="Rodriguez C.A.D."/>
            <person name="Diaz-Garcia L."/>
            <person name="Herrera K."/>
            <person name="Tarazona N.A."/>
            <person name="Sproer C."/>
            <person name="Overmann J."/>
            <person name="Jimenez D.J."/>
        </authorList>
    </citation>
    <scope>NUCLEOTIDE SEQUENCE</scope>
    <source>
        <strain evidence="2">MAG5</strain>
    </source>
</reference>
<dbReference type="KEGG" id="plig:NAG76_14765"/>
<sequence>MLINRPNRYTDESTSSYLYRLSRANYRPIGVLLAFFRISRAEWLKNMFSDKQLSYIASHINKKSDLYQGTYHNFLNLMGHNNDSHLLSNRMKYCPDCYRENAYHRTIWGFKPITICLRHASRLRDTCPNCQKPVVMDQFMNGFCKQCKYVYHQTKSLSISSDSIEYELQSGLHAALMHEAKMFRNIGGLNLNQFLVLAYHSFHLLEELPSFLNESKKQIRIFHNRRGGMQQNELLAEAYNHVFWMYHDFPYRFHLVLSEFLKKPRRKLYVQKKTFEALFDLEGFDLIKNEYELFWVKELENGTVRKDLSIFKQNQDLLLSKRHLRKEEVKQLTGMSYPKLESLHESGQINIMSRQRGKTTQHFIEKSTIDHLSKEKQNYINKREAAQILGIQRNSISQLVKEGLLDEVQTAFSQQKLILKEEVVSLLRKSRGRLNPIMDGIKYQQVLIKYTVNGLTISKLLKFIHRKVLIPKLLIANGNLSNTWFREEELLRCVEILKQEKQMTNGMYMHDVMHYLKIGESKMKRLMESGQLAPDKVIVWKDGRKRYLFSKSKVAVFKKNMSK</sequence>
<accession>A0A9J6ZAK7</accession>
<name>A0A9J6ZAK7_9BACL</name>
<proteinExistence type="predicted"/>
<dbReference type="EMBL" id="CP097899">
    <property type="protein sequence ID" value="URN93098.1"/>
    <property type="molecule type" value="Genomic_DNA"/>
</dbReference>
<feature type="domain" description="TniQ" evidence="1">
    <location>
        <begin position="5"/>
        <end position="123"/>
    </location>
</feature>
<evidence type="ECO:0000313" key="3">
    <source>
        <dbReference type="Proteomes" id="UP001056756"/>
    </source>
</evidence>
<dbReference type="AlphaFoldDB" id="A0A9J6ZAK7"/>
<evidence type="ECO:0000313" key="2">
    <source>
        <dbReference type="EMBL" id="URN93098.1"/>
    </source>
</evidence>
<dbReference type="InterPro" id="IPR009492">
    <property type="entry name" value="TniQ"/>
</dbReference>
<gene>
    <name evidence="2" type="ORF">NAG76_14765</name>
</gene>
<organism evidence="2 3">
    <name type="scientific">Candidatus Pristimantibacillus lignocellulolyticus</name>
    <dbReference type="NCBI Taxonomy" id="2994561"/>
    <lineage>
        <taxon>Bacteria</taxon>
        <taxon>Bacillati</taxon>
        <taxon>Bacillota</taxon>
        <taxon>Bacilli</taxon>
        <taxon>Bacillales</taxon>
        <taxon>Paenibacillaceae</taxon>
        <taxon>Candidatus Pristimantibacillus</taxon>
    </lineage>
</organism>